<name>A0ABS0H1T9_9ACTN</name>
<evidence type="ECO:0000313" key="3">
    <source>
        <dbReference type="Proteomes" id="UP000638560"/>
    </source>
</evidence>
<dbReference type="Gene3D" id="2.60.40.10">
    <property type="entry name" value="Immunoglobulins"/>
    <property type="match status" value="2"/>
</dbReference>
<proteinExistence type="predicted"/>
<gene>
    <name evidence="2" type="ORF">I0C86_26220</name>
</gene>
<dbReference type="Proteomes" id="UP000638560">
    <property type="component" value="Unassembled WGS sequence"/>
</dbReference>
<dbReference type="SUPFAM" id="SSF55486">
    <property type="entry name" value="Metalloproteases ('zincins'), catalytic domain"/>
    <property type="match status" value="1"/>
</dbReference>
<sequence length="1179" mass="120737">MAEGPAAARAGGPTDIQASRYTGYTLDRSGLASALDRAPQERSTAATTGALVVSLPTPDGEFQRFQLVDSPVMAPGLAARHPEIRTYAGKGLDDPTATVRADLTPLGFHASVRSEHGVWYVDPYSRQDQSRYASYYVKDTVNPDPAFAEREDVAGTAEALADDVGSAPSATAGGDVQLRTYRLALVTDPSYATYFGPGNVTAAKVTLVNRVTQIYEDETAIRLVLVDQTEKTNLNTSAEAIGANGPCGAAPCYTAAQLTSCGSGTLNRNQIVLGQLVGAGNYDVGHIGLGVNGGGIAGLGVVGGANKARGCTGLPTPVGDFFAVDYVSHEIGHQFAGNHTFNGTEWNCSGGNRSAANSYEPGSGSSIMAYAGICQQDNLQPHSDPYWSQRSYTEITTYVTSSRPAVNEVQNVSLRDFGTNGDSFRLSYAGGESAPIVRGTNYSTAGIKAAIEAIGGWPAGATVGVTGFGGAALDDTGFQVTFAGGPVAATNVGALAVTAATGASGFVGETVKGGAVDNGGWKIEETANHAPVVTVPAAYTIPVRTPFALTGSATDADGDTVTYLWEQNDRGAAAGTALVNNTKANGPLFRQFGTAAIVSPSDALEYHSPGQNAVTTDPTRIFPDLAQIAGNNTNARTGTCPAAPPIPPSGGASNVPPEVVDCYSEFLPTADWVGVPGDRTLHFRLTARDARPGGGGIGRADTALTLAPTAGPFLVTSQATAGDTLTGGSALPVSWDVAGTDVAPIGVAEVKISLSVDGGNTFPHVLAERTANDGTESVTLPNVGAKAARIKVEAVGNVFFDLSDADFALRATPTVSLSRPGEVVTVQYSDPILPEVRVEATDPDGGPGQLTATAAGLPTGLLLGAKKPEQPDDDGEPAAWGIVGNNRATPGDYPVTVTVTDGHGLIGTVSFVIRVLPEAAEVAYTGDSLVSGSGRNAQVLLQATLREVSASTGAEPWPGDVSTATVTFAAGGRTLCTDVPTPLGTDDFAASASCTASLPTGSSEVTVTLGGNYAGTTKARVEVARSDTRVVLGGGSVTPTRSAGAYPVDPKSRADFTVLVAQTPLGGTGTTILSFRSEGRKYEIRGVGLDSFGVRSSGGIDRLDLRTRAGLYDVTDPRRPVTVATGLTLRITGTDRGLLGGKDGIGVTLTEGDRLLLSTDWTGLTSQEISLTKGALLVL</sequence>
<feature type="region of interest" description="Disordered" evidence="1">
    <location>
        <begin position="1"/>
        <end position="21"/>
    </location>
</feature>
<dbReference type="Pfam" id="PF05345">
    <property type="entry name" value="He_PIG"/>
    <property type="match status" value="1"/>
</dbReference>
<dbReference type="EMBL" id="JADPUN010000231">
    <property type="protein sequence ID" value="MBF9132418.1"/>
    <property type="molecule type" value="Genomic_DNA"/>
</dbReference>
<organism evidence="2 3">
    <name type="scientific">Plantactinospora alkalitolerans</name>
    <dbReference type="NCBI Taxonomy" id="2789879"/>
    <lineage>
        <taxon>Bacteria</taxon>
        <taxon>Bacillati</taxon>
        <taxon>Actinomycetota</taxon>
        <taxon>Actinomycetes</taxon>
        <taxon>Micromonosporales</taxon>
        <taxon>Micromonosporaceae</taxon>
        <taxon>Plantactinospora</taxon>
    </lineage>
</organism>
<evidence type="ECO:0000256" key="1">
    <source>
        <dbReference type="SAM" id="MobiDB-lite"/>
    </source>
</evidence>
<dbReference type="InterPro" id="IPR013783">
    <property type="entry name" value="Ig-like_fold"/>
</dbReference>
<reference evidence="2 3" key="1">
    <citation type="submission" date="2020-11" db="EMBL/GenBank/DDBJ databases">
        <title>A novel isolate from a Black sea contaminated sediment with potential to produce alkanes: Plantactinospora alkalitolerans sp. nov.</title>
        <authorList>
            <person name="Carro L."/>
            <person name="Veyisoglu A."/>
            <person name="Guven K."/>
            <person name="Schumann P."/>
            <person name="Klenk H.-P."/>
            <person name="Sahin N."/>
        </authorList>
    </citation>
    <scope>NUCLEOTIDE SEQUENCE [LARGE SCALE GENOMIC DNA]</scope>
    <source>
        <strain evidence="2 3">S1510</strain>
    </source>
</reference>
<keyword evidence="3" id="KW-1185">Reference proteome</keyword>
<protein>
    <submittedName>
        <fullName evidence="2">Uncharacterized protein</fullName>
    </submittedName>
</protein>
<comment type="caution">
    <text evidence="2">The sequence shown here is derived from an EMBL/GenBank/DDBJ whole genome shotgun (WGS) entry which is preliminary data.</text>
</comment>
<feature type="compositionally biased region" description="Low complexity" evidence="1">
    <location>
        <begin position="1"/>
        <end position="13"/>
    </location>
</feature>
<evidence type="ECO:0000313" key="2">
    <source>
        <dbReference type="EMBL" id="MBF9132418.1"/>
    </source>
</evidence>
<dbReference type="Pfam" id="PF13574">
    <property type="entry name" value="Reprolysin_2"/>
    <property type="match status" value="1"/>
</dbReference>
<dbReference type="Gene3D" id="3.40.390.10">
    <property type="entry name" value="Collagenase (Catalytic Domain)"/>
    <property type="match status" value="1"/>
</dbReference>
<dbReference type="InterPro" id="IPR024079">
    <property type="entry name" value="MetalloPept_cat_dom_sf"/>
</dbReference>
<accession>A0ABS0H1T9</accession>